<dbReference type="EC" id="2.3.2.2" evidence="1"/>
<proteinExistence type="predicted"/>
<gene>
    <name evidence="1" type="primary">ggt</name>
    <name evidence="1" type="ORF">MW7_015835</name>
</gene>
<keyword evidence="1" id="KW-0012">Acyltransferase</keyword>
<dbReference type="EMBL" id="AKCV02000026">
    <property type="protein sequence ID" value="TMS56558.1"/>
    <property type="molecule type" value="Genomic_DNA"/>
</dbReference>
<dbReference type="Proteomes" id="UP000004277">
    <property type="component" value="Unassembled WGS sequence"/>
</dbReference>
<protein>
    <submittedName>
        <fullName evidence="1">Gamma-glutamyltransferase</fullName>
        <ecNumber evidence="1">2.3.2.2</ecNumber>
    </submittedName>
</protein>
<evidence type="ECO:0000313" key="1">
    <source>
        <dbReference type="EMBL" id="TMS56558.1"/>
    </source>
</evidence>
<sequence>MRATPAPSHTASLFRVPALIRQLRSVLLAACCAMSASASAQPAVDPEGFSGWTDKPGWYHTRDMIVAAHPLATAAGQQILQDGGSAIDAAIAAQLVLALVEPQSSGLGGGGFLLHAHGASVQAYDGRETAPAAATPALFQETSGQPMRFFAAVVGGRSVGVPGLLRMLEQAHREHGRLPWKTLFQPAIRLAEQGFPVGQRLATLLRQERYLADDPEARAYFFSPDGTPRAAGTVLRNPALAHTLRAIAAGGADVFYTGNIARDIVRKVRNHPRNPGMLSTEDMARYQAVRRMPICAPYRQWRVCGMPPPSSGGLAIAQILGMLEALPPEWQIDRYPPQREVGRLVPDPMAVHLISEAERLAYADRARYVGDPARTAPPGGTWSSLIAPDYLKQRATAITERSMGQAMAGMPDGTPPVPAGLPDDSLELPSTTHLVVVDQYGNSVSMTTSIENQFGARLMVRGFLLNNQLTDFAFSATQNGRPVANRVEGGKRPRSSMAPTLVFERDSNRLVLALGSPGGSAIIPYVVKTLVGTLDWGLDLQSAIALPNFGSRNGPTELEADRFPADLQEALRMRGHTLRIAQLVSGVHGIARTTQGDEVRWFGAADPRREGIAAGNDMSSASVPSSR</sequence>
<evidence type="ECO:0000313" key="2">
    <source>
        <dbReference type="Proteomes" id="UP000004277"/>
    </source>
</evidence>
<reference evidence="1" key="1">
    <citation type="submission" date="2019-05" db="EMBL/GenBank/DDBJ databases">
        <title>Revised genome assembly of Burkholderiaceae (previously Ralstonia) sp. PBA.</title>
        <authorList>
            <person name="Gan H.M."/>
        </authorList>
    </citation>
    <scope>NUCLEOTIDE SEQUENCE</scope>
    <source>
        <strain evidence="1">PBA</strain>
    </source>
</reference>
<name>A0ACD3SK19_9BURK</name>
<keyword evidence="1" id="KW-0808">Transferase</keyword>
<organism evidence="1 2">
    <name type="scientific">Imbroritus primus</name>
    <dbReference type="NCBI Taxonomy" id="3058603"/>
    <lineage>
        <taxon>Bacteria</taxon>
        <taxon>Pseudomonadati</taxon>
        <taxon>Pseudomonadota</taxon>
        <taxon>Betaproteobacteria</taxon>
        <taxon>Burkholderiales</taxon>
        <taxon>Burkholderiaceae</taxon>
        <taxon>Imbroritus</taxon>
    </lineage>
</organism>
<comment type="caution">
    <text evidence="1">The sequence shown here is derived from an EMBL/GenBank/DDBJ whole genome shotgun (WGS) entry which is preliminary data.</text>
</comment>
<accession>A0ACD3SK19</accession>
<keyword evidence="2" id="KW-1185">Reference proteome</keyword>